<evidence type="ECO:0000256" key="1">
    <source>
        <dbReference type="ARBA" id="ARBA00044755"/>
    </source>
</evidence>
<proteinExistence type="inferred from homology"/>
<dbReference type="Proteomes" id="UP000271339">
    <property type="component" value="Unassembled WGS sequence"/>
</dbReference>
<evidence type="ECO:0000313" key="4">
    <source>
        <dbReference type="Proteomes" id="UP000271339"/>
    </source>
</evidence>
<comment type="caution">
    <text evidence="3">The sequence shown here is derived from an EMBL/GenBank/DDBJ whole genome shotgun (WGS) entry which is preliminary data.</text>
</comment>
<feature type="compositionally biased region" description="Polar residues" evidence="2">
    <location>
        <begin position="123"/>
        <end position="137"/>
    </location>
</feature>
<feature type="compositionally biased region" description="Basic and acidic residues" evidence="2">
    <location>
        <begin position="139"/>
        <end position="154"/>
    </location>
</feature>
<dbReference type="PANTHER" id="PTHR35024">
    <property type="entry name" value="HYPOTHETICAL CYTOSOLIC PROTEIN"/>
    <property type="match status" value="1"/>
</dbReference>
<feature type="compositionally biased region" description="Basic and acidic residues" evidence="2">
    <location>
        <begin position="1"/>
        <end position="10"/>
    </location>
</feature>
<keyword evidence="4" id="KW-1185">Reference proteome</keyword>
<feature type="region of interest" description="Disordered" evidence="2">
    <location>
        <begin position="1"/>
        <end position="22"/>
    </location>
</feature>
<organism evidence="3 4">
    <name type="scientific">Ulvibacter antarcticus</name>
    <dbReference type="NCBI Taxonomy" id="442714"/>
    <lineage>
        <taxon>Bacteria</taxon>
        <taxon>Pseudomonadati</taxon>
        <taxon>Bacteroidota</taxon>
        <taxon>Flavobacteriia</taxon>
        <taxon>Flavobacteriales</taxon>
        <taxon>Flavobacteriaceae</taxon>
        <taxon>Ulvibacter</taxon>
    </lineage>
</organism>
<dbReference type="RefSeq" id="WP_121905979.1">
    <property type="nucleotide sequence ID" value="NZ_REFC01000011.1"/>
</dbReference>
<evidence type="ECO:0000313" key="3">
    <source>
        <dbReference type="EMBL" id="RMA65958.1"/>
    </source>
</evidence>
<dbReference type="Pfam" id="PF04519">
    <property type="entry name" value="Bactofilin"/>
    <property type="match status" value="1"/>
</dbReference>
<dbReference type="AlphaFoldDB" id="A0A3L9Z6C4"/>
<gene>
    <name evidence="3" type="ORF">BXY75_0374</name>
</gene>
<sequence length="154" mass="16246">MFSEKKDKNVVEPGTGQNRINEGTKLVGDIHSSGFFRIDGHIEGNVNTPSKVVLGKTGFIKGTLTCENADIEGKFEGNLDVSGTLSLKSTAHIDGEVVVGKLAVEPGATFNASCTMKGGAKNKVNQTATPNESTAGSNHFDRQQRAKKAAEPSK</sequence>
<dbReference type="PANTHER" id="PTHR35024:SF4">
    <property type="entry name" value="POLYMER-FORMING CYTOSKELETAL PROTEIN"/>
    <property type="match status" value="1"/>
</dbReference>
<name>A0A3L9Z6C4_9FLAO</name>
<dbReference type="OrthoDB" id="5432602at2"/>
<feature type="region of interest" description="Disordered" evidence="2">
    <location>
        <begin position="117"/>
        <end position="154"/>
    </location>
</feature>
<accession>A0A3L9Z6C4</accession>
<dbReference type="EMBL" id="REFC01000011">
    <property type="protein sequence ID" value="RMA65958.1"/>
    <property type="molecule type" value="Genomic_DNA"/>
</dbReference>
<comment type="similarity">
    <text evidence="1">Belongs to the bactofilin family.</text>
</comment>
<dbReference type="InterPro" id="IPR007607">
    <property type="entry name" value="BacA/B"/>
</dbReference>
<protein>
    <submittedName>
        <fullName evidence="3">Cytoskeletal protein CcmA (Bactofilin family)</fullName>
    </submittedName>
</protein>
<reference evidence="3 4" key="1">
    <citation type="submission" date="2018-10" db="EMBL/GenBank/DDBJ databases">
        <title>Genomic Encyclopedia of Archaeal and Bacterial Type Strains, Phase II (KMG-II): from individual species to whole genera.</title>
        <authorList>
            <person name="Goeker M."/>
        </authorList>
    </citation>
    <scope>NUCLEOTIDE SEQUENCE [LARGE SCALE GENOMIC DNA]</scope>
    <source>
        <strain evidence="3 4">DSM 23424</strain>
    </source>
</reference>
<evidence type="ECO:0000256" key="2">
    <source>
        <dbReference type="SAM" id="MobiDB-lite"/>
    </source>
</evidence>